<dbReference type="Pfam" id="PF00512">
    <property type="entry name" value="HisKA"/>
    <property type="match status" value="1"/>
</dbReference>
<dbReference type="Gene3D" id="6.10.340.10">
    <property type="match status" value="1"/>
</dbReference>
<dbReference type="InterPro" id="IPR050398">
    <property type="entry name" value="HssS/ArlS-like"/>
</dbReference>
<evidence type="ECO:0000256" key="2">
    <source>
        <dbReference type="ARBA" id="ARBA00004651"/>
    </source>
</evidence>
<dbReference type="InterPro" id="IPR003594">
    <property type="entry name" value="HATPase_dom"/>
</dbReference>
<keyword evidence="5" id="KW-0597">Phosphoprotein</keyword>
<dbReference type="EC" id="2.7.13.3" evidence="3"/>
<dbReference type="Proteomes" id="UP000255328">
    <property type="component" value="Unassembled WGS sequence"/>
</dbReference>
<evidence type="ECO:0000313" key="18">
    <source>
        <dbReference type="EMBL" id="STO31306.1"/>
    </source>
</evidence>
<dbReference type="Gene3D" id="3.30.565.10">
    <property type="entry name" value="Histidine kinase-like ATPase, C-terminal domain"/>
    <property type="match status" value="1"/>
</dbReference>
<dbReference type="InterPro" id="IPR036890">
    <property type="entry name" value="HATPase_C_sf"/>
</dbReference>
<evidence type="ECO:0000256" key="14">
    <source>
        <dbReference type="SAM" id="Coils"/>
    </source>
</evidence>
<dbReference type="SMART" id="SM00304">
    <property type="entry name" value="HAMP"/>
    <property type="match status" value="1"/>
</dbReference>
<dbReference type="InterPro" id="IPR036097">
    <property type="entry name" value="HisK_dim/P_sf"/>
</dbReference>
<feature type="transmembrane region" description="Helical" evidence="15">
    <location>
        <begin position="12"/>
        <end position="30"/>
    </location>
</feature>
<feature type="transmembrane region" description="Helical" evidence="15">
    <location>
        <begin position="143"/>
        <end position="165"/>
    </location>
</feature>
<dbReference type="PROSITE" id="PS50885">
    <property type="entry name" value="HAMP"/>
    <property type="match status" value="1"/>
</dbReference>
<evidence type="ECO:0000256" key="10">
    <source>
        <dbReference type="ARBA" id="ARBA00022840"/>
    </source>
</evidence>
<dbReference type="CDD" id="cd00082">
    <property type="entry name" value="HisKA"/>
    <property type="match status" value="1"/>
</dbReference>
<keyword evidence="14" id="KW-0175">Coiled coil</keyword>
<proteinExistence type="predicted"/>
<dbReference type="CDD" id="cd06225">
    <property type="entry name" value="HAMP"/>
    <property type="match status" value="1"/>
</dbReference>
<keyword evidence="8" id="KW-0547">Nucleotide-binding</keyword>
<dbReference type="SUPFAM" id="SSF55874">
    <property type="entry name" value="ATPase domain of HSP90 chaperone/DNA topoisomerase II/histidine kinase"/>
    <property type="match status" value="1"/>
</dbReference>
<dbReference type="InterPro" id="IPR004358">
    <property type="entry name" value="Sig_transdc_His_kin-like_C"/>
</dbReference>
<dbReference type="Pfam" id="PF00672">
    <property type="entry name" value="HAMP"/>
    <property type="match status" value="1"/>
</dbReference>
<dbReference type="OrthoDB" id="9813151at2"/>
<feature type="domain" description="Histidine kinase" evidence="16">
    <location>
        <begin position="229"/>
        <end position="443"/>
    </location>
</feature>
<organism evidence="18 19">
    <name type="scientific">Fusobacterium necrogenes</name>
    <dbReference type="NCBI Taxonomy" id="858"/>
    <lineage>
        <taxon>Bacteria</taxon>
        <taxon>Fusobacteriati</taxon>
        <taxon>Fusobacteriota</taxon>
        <taxon>Fusobacteriia</taxon>
        <taxon>Fusobacteriales</taxon>
        <taxon>Fusobacteriaceae</taxon>
        <taxon>Fusobacterium</taxon>
    </lineage>
</organism>
<accession>A0A377GWJ8</accession>
<evidence type="ECO:0000256" key="5">
    <source>
        <dbReference type="ARBA" id="ARBA00022553"/>
    </source>
</evidence>
<gene>
    <name evidence="18" type="primary">qseC</name>
    <name evidence="18" type="ORF">NCTC10723_00752</name>
</gene>
<dbReference type="CDD" id="cd00075">
    <property type="entry name" value="HATPase"/>
    <property type="match status" value="1"/>
</dbReference>
<evidence type="ECO:0000256" key="7">
    <source>
        <dbReference type="ARBA" id="ARBA00022692"/>
    </source>
</evidence>
<dbReference type="SMART" id="SM00387">
    <property type="entry name" value="HATPase_c"/>
    <property type="match status" value="1"/>
</dbReference>
<reference evidence="18 19" key="1">
    <citation type="submission" date="2018-06" db="EMBL/GenBank/DDBJ databases">
        <authorList>
            <consortium name="Pathogen Informatics"/>
            <person name="Doyle S."/>
        </authorList>
    </citation>
    <scope>NUCLEOTIDE SEQUENCE [LARGE SCALE GENOMIC DNA]</scope>
    <source>
        <strain evidence="18 19">NCTC10723</strain>
    </source>
</reference>
<keyword evidence="13 15" id="KW-0472">Membrane</keyword>
<evidence type="ECO:0000256" key="12">
    <source>
        <dbReference type="ARBA" id="ARBA00023012"/>
    </source>
</evidence>
<evidence type="ECO:0000256" key="3">
    <source>
        <dbReference type="ARBA" id="ARBA00012438"/>
    </source>
</evidence>
<keyword evidence="11 15" id="KW-1133">Transmembrane helix</keyword>
<evidence type="ECO:0000256" key="11">
    <source>
        <dbReference type="ARBA" id="ARBA00022989"/>
    </source>
</evidence>
<feature type="coiled-coil region" evidence="14">
    <location>
        <begin position="248"/>
        <end position="275"/>
    </location>
</feature>
<evidence type="ECO:0000256" key="15">
    <source>
        <dbReference type="SAM" id="Phobius"/>
    </source>
</evidence>
<keyword evidence="12" id="KW-0902">Two-component regulatory system</keyword>
<dbReference type="SUPFAM" id="SSF47384">
    <property type="entry name" value="Homodimeric domain of signal transducing histidine kinase"/>
    <property type="match status" value="1"/>
</dbReference>
<dbReference type="GO" id="GO:0005524">
    <property type="term" value="F:ATP binding"/>
    <property type="evidence" value="ECO:0007669"/>
    <property type="project" value="UniProtKB-KW"/>
</dbReference>
<name>A0A377GWJ8_9FUSO</name>
<dbReference type="EMBL" id="UGGU01000003">
    <property type="protein sequence ID" value="STO31306.1"/>
    <property type="molecule type" value="Genomic_DNA"/>
</dbReference>
<dbReference type="Gene3D" id="1.10.287.130">
    <property type="match status" value="1"/>
</dbReference>
<dbReference type="RefSeq" id="WP_115269502.1">
    <property type="nucleotide sequence ID" value="NZ_UGGU01000003.1"/>
</dbReference>
<keyword evidence="6 18" id="KW-0808">Transferase</keyword>
<evidence type="ECO:0000259" key="17">
    <source>
        <dbReference type="PROSITE" id="PS50885"/>
    </source>
</evidence>
<dbReference type="PANTHER" id="PTHR45528">
    <property type="entry name" value="SENSOR HISTIDINE KINASE CPXA"/>
    <property type="match status" value="1"/>
</dbReference>
<dbReference type="GO" id="GO:0000155">
    <property type="term" value="F:phosphorelay sensor kinase activity"/>
    <property type="evidence" value="ECO:0007669"/>
    <property type="project" value="InterPro"/>
</dbReference>
<evidence type="ECO:0000259" key="16">
    <source>
        <dbReference type="PROSITE" id="PS50109"/>
    </source>
</evidence>
<comment type="catalytic activity">
    <reaction evidence="1">
        <text>ATP + protein L-histidine = ADP + protein N-phospho-L-histidine.</text>
        <dbReference type="EC" id="2.7.13.3"/>
    </reaction>
</comment>
<dbReference type="InterPro" id="IPR003660">
    <property type="entry name" value="HAMP_dom"/>
</dbReference>
<comment type="subcellular location">
    <subcellularLocation>
        <location evidence="2">Cell membrane</location>
        <topology evidence="2">Multi-pass membrane protein</topology>
    </subcellularLocation>
</comment>
<evidence type="ECO:0000256" key="8">
    <source>
        <dbReference type="ARBA" id="ARBA00022741"/>
    </source>
</evidence>
<dbReference type="InterPro" id="IPR005467">
    <property type="entry name" value="His_kinase_dom"/>
</dbReference>
<dbReference type="FunFam" id="1.10.287.130:FF:000001">
    <property type="entry name" value="Two-component sensor histidine kinase"/>
    <property type="match status" value="1"/>
</dbReference>
<evidence type="ECO:0000256" key="1">
    <source>
        <dbReference type="ARBA" id="ARBA00000085"/>
    </source>
</evidence>
<dbReference type="PRINTS" id="PR00344">
    <property type="entry name" value="BCTRLSENSOR"/>
</dbReference>
<evidence type="ECO:0000313" key="19">
    <source>
        <dbReference type="Proteomes" id="UP000255328"/>
    </source>
</evidence>
<feature type="domain" description="HAMP" evidence="17">
    <location>
        <begin position="167"/>
        <end position="221"/>
    </location>
</feature>
<keyword evidence="4" id="KW-1003">Cell membrane</keyword>
<dbReference type="InterPro" id="IPR003661">
    <property type="entry name" value="HisK_dim/P_dom"/>
</dbReference>
<dbReference type="PROSITE" id="PS50109">
    <property type="entry name" value="HIS_KIN"/>
    <property type="match status" value="1"/>
</dbReference>
<evidence type="ECO:0000256" key="13">
    <source>
        <dbReference type="ARBA" id="ARBA00023136"/>
    </source>
</evidence>
<keyword evidence="19" id="KW-1185">Reference proteome</keyword>
<sequence length="443" mass="50990">MRFLNIKTKITLWYTTFMVALVVTILGVLVEFTDITLLTNQKNQLVEVIEDTIEDIKDGDDFDYFDDNVFIITYDKEENYLNGSIPFNFSIDYPLKNGQLQEVGEDKKKFYIYDRRVNPPYGDWFWVRGVFSDMQINNVTQTIVKAAFILLPILVIISTGIGYFITKKALLPVKKIQETAENISKSNQLSLRIGLPSGSDEIARLGTTIDNMLEKLEKSFLKEKQFTSDASHELRTPVTVILAESEYMLEHGENIEEARESMEVINRQAKKISALINQLLFFSRADRGEMEIKLEKVDIIQTLKDLKSDNTIEANKRNITIEYENNLENKEYSVDKIMFIRAIQNILQNAINYGKENGFIKISSFEEPDYLAISIEDNGIGIEQENLEKIWNRFYQVEESRTGSSMGLGLSMVKLIIEKHHGYVDIKSELGVGTTFTLYFKKV</sequence>
<protein>
    <recommendedName>
        <fullName evidence="3">histidine kinase</fullName>
        <ecNumber evidence="3">2.7.13.3</ecNumber>
    </recommendedName>
</protein>
<keyword evidence="9" id="KW-0418">Kinase</keyword>
<evidence type="ECO:0000256" key="9">
    <source>
        <dbReference type="ARBA" id="ARBA00022777"/>
    </source>
</evidence>
<dbReference type="PANTHER" id="PTHR45528:SF1">
    <property type="entry name" value="SENSOR HISTIDINE KINASE CPXA"/>
    <property type="match status" value="1"/>
</dbReference>
<dbReference type="Pfam" id="PF02518">
    <property type="entry name" value="HATPase_c"/>
    <property type="match status" value="1"/>
</dbReference>
<dbReference type="GO" id="GO:0005886">
    <property type="term" value="C:plasma membrane"/>
    <property type="evidence" value="ECO:0007669"/>
    <property type="project" value="UniProtKB-SubCell"/>
</dbReference>
<keyword evidence="10" id="KW-0067">ATP-binding</keyword>
<evidence type="ECO:0000256" key="4">
    <source>
        <dbReference type="ARBA" id="ARBA00022475"/>
    </source>
</evidence>
<keyword evidence="7 15" id="KW-0812">Transmembrane</keyword>
<dbReference type="AlphaFoldDB" id="A0A377GWJ8"/>
<dbReference type="SMART" id="SM00388">
    <property type="entry name" value="HisKA"/>
    <property type="match status" value="1"/>
</dbReference>
<evidence type="ECO:0000256" key="6">
    <source>
        <dbReference type="ARBA" id="ARBA00022679"/>
    </source>
</evidence>